<dbReference type="InterPro" id="IPR013087">
    <property type="entry name" value="Znf_C2H2_type"/>
</dbReference>
<feature type="domain" description="C2H2-type" evidence="2">
    <location>
        <begin position="318"/>
        <end position="340"/>
    </location>
</feature>
<dbReference type="PROSITE" id="PS00028">
    <property type="entry name" value="ZINC_FINGER_C2H2_1"/>
    <property type="match status" value="1"/>
</dbReference>
<dbReference type="GO" id="GO:0008270">
    <property type="term" value="F:zinc ion binding"/>
    <property type="evidence" value="ECO:0007669"/>
    <property type="project" value="InterPro"/>
</dbReference>
<feature type="compositionally biased region" description="Basic and acidic residues" evidence="1">
    <location>
        <begin position="220"/>
        <end position="232"/>
    </location>
</feature>
<dbReference type="SUPFAM" id="SSF57667">
    <property type="entry name" value="beta-beta-alpha zinc fingers"/>
    <property type="match status" value="1"/>
</dbReference>
<feature type="region of interest" description="Disordered" evidence="1">
    <location>
        <begin position="63"/>
        <end position="147"/>
    </location>
</feature>
<protein>
    <submittedName>
        <fullName evidence="3">Uncharacterized protein LOC128368761</fullName>
    </submittedName>
</protein>
<dbReference type="Pfam" id="PF04988">
    <property type="entry name" value="AKAP95"/>
    <property type="match status" value="1"/>
</dbReference>
<dbReference type="GO" id="GO:0005634">
    <property type="term" value="C:nucleus"/>
    <property type="evidence" value="ECO:0007669"/>
    <property type="project" value="InterPro"/>
</dbReference>
<dbReference type="SMART" id="SM00451">
    <property type="entry name" value="ZnF_U1"/>
    <property type="match status" value="2"/>
</dbReference>
<dbReference type="InterPro" id="IPR007071">
    <property type="entry name" value="AKAP95"/>
</dbReference>
<feature type="region of interest" description="Disordered" evidence="1">
    <location>
        <begin position="162"/>
        <end position="254"/>
    </location>
</feature>
<dbReference type="GO" id="GO:0032784">
    <property type="term" value="P:regulation of DNA-templated transcription elongation"/>
    <property type="evidence" value="ECO:0007669"/>
    <property type="project" value="TreeGrafter"/>
</dbReference>
<dbReference type="GO" id="GO:0003677">
    <property type="term" value="F:DNA binding"/>
    <property type="evidence" value="ECO:0007669"/>
    <property type="project" value="InterPro"/>
</dbReference>
<comment type="caution">
    <text evidence="3">The sequence shown here is derived from an EMBL/GenBank/DDBJ whole genome shotgun (WGS) entry which is preliminary data.</text>
</comment>
<evidence type="ECO:0000313" key="4">
    <source>
        <dbReference type="Proteomes" id="UP001314229"/>
    </source>
</evidence>
<dbReference type="GO" id="GO:0044609">
    <property type="term" value="C:DBIRD complex"/>
    <property type="evidence" value="ECO:0007669"/>
    <property type="project" value="TreeGrafter"/>
</dbReference>
<dbReference type="AlphaFoldDB" id="A0AAV1MZQ9"/>
<dbReference type="Proteomes" id="UP001314229">
    <property type="component" value="Unassembled WGS sequence"/>
</dbReference>
<feature type="compositionally biased region" description="Basic and acidic residues" evidence="1">
    <location>
        <begin position="125"/>
        <end position="138"/>
    </location>
</feature>
<keyword evidence="4" id="KW-1185">Reference proteome</keyword>
<dbReference type="PANTHER" id="PTHR12190:SF1">
    <property type="entry name" value="DBIRD COMPLEX SUBUNIT ZNF326"/>
    <property type="match status" value="1"/>
</dbReference>
<dbReference type="EMBL" id="CAWUFR010000009">
    <property type="protein sequence ID" value="CAK6952293.1"/>
    <property type="molecule type" value="Genomic_DNA"/>
</dbReference>
<evidence type="ECO:0000256" key="1">
    <source>
        <dbReference type="SAM" id="MobiDB-lite"/>
    </source>
</evidence>
<evidence type="ECO:0000259" key="2">
    <source>
        <dbReference type="PROSITE" id="PS00028"/>
    </source>
</evidence>
<gene>
    <name evidence="3" type="ORF">FSCOSCO3_A034549</name>
</gene>
<evidence type="ECO:0000313" key="3">
    <source>
        <dbReference type="EMBL" id="CAK6952293.1"/>
    </source>
</evidence>
<name>A0AAV1MZQ9_SCOSC</name>
<dbReference type="PANTHER" id="PTHR12190">
    <property type="entry name" value="A-KINASE ANCHOR PROTEIN AKAP 8"/>
    <property type="match status" value="1"/>
</dbReference>
<sequence>MNRQRNVPFNTSAAAAAAAAKGAAPVGLFNQQQAGRTPQDFRECMIHMPMKPPNSDIRISDMAAKTRSAHRRAGQSSAGRWKSSFKPVDGELSEDDSSQDKSTNSSERIELYDPYDPGSSDSESDMTRRGSNHDHSPPDQDNNLARQRLSPGRGCLEIRHWNSSFSEPGSRPLDRHDFNPGTRPSESRGLSQGHRLPERRAYSPGTESLDRPGYGSINRPLDHRSRSPDRNIHSSSTQQFPGSYRGHRTNGEERITMPEYKREVSPMGTTVRSSPPRSELGYQHQLGHMGTGLDQITPSKEATKNRSKSIIIDNPISCDLCDVEFANGQELEDHLDSKSHWDTLEHIQQHNNYDDMAIAFLQEVMLYKSRQCSRAIEDTAFQALQENDHMTKVEMFHCASCQVFISTSVSSVQSHITSQEHLSNTKEFGVQQRRACLEKAETMMTELKPQLEHFLKGGSPFV</sequence>
<dbReference type="InterPro" id="IPR003604">
    <property type="entry name" value="Matrin/U1-like-C_Znf_C2H2"/>
</dbReference>
<accession>A0AAV1MZQ9</accession>
<reference evidence="3 4" key="1">
    <citation type="submission" date="2024-01" db="EMBL/GenBank/DDBJ databases">
        <authorList>
            <person name="Alioto T."/>
            <person name="Alioto T."/>
            <person name="Gomez Garrido J."/>
        </authorList>
    </citation>
    <scope>NUCLEOTIDE SEQUENCE [LARGE SCALE GENOMIC DNA]</scope>
</reference>
<dbReference type="InterPro" id="IPR036236">
    <property type="entry name" value="Znf_C2H2_sf"/>
</dbReference>
<organism evidence="3 4">
    <name type="scientific">Scomber scombrus</name>
    <name type="common">Atlantic mackerel</name>
    <name type="synonym">Scomber vernalis</name>
    <dbReference type="NCBI Taxonomy" id="13677"/>
    <lineage>
        <taxon>Eukaryota</taxon>
        <taxon>Metazoa</taxon>
        <taxon>Chordata</taxon>
        <taxon>Craniata</taxon>
        <taxon>Vertebrata</taxon>
        <taxon>Euteleostomi</taxon>
        <taxon>Actinopterygii</taxon>
        <taxon>Neopterygii</taxon>
        <taxon>Teleostei</taxon>
        <taxon>Neoteleostei</taxon>
        <taxon>Acanthomorphata</taxon>
        <taxon>Pelagiaria</taxon>
        <taxon>Scombriformes</taxon>
        <taxon>Scombridae</taxon>
        <taxon>Scomber</taxon>
    </lineage>
</organism>
<proteinExistence type="predicted"/>